<dbReference type="AlphaFoldDB" id="A0A1S2VL55"/>
<dbReference type="PANTHER" id="PTHR41260:SF1">
    <property type="entry name" value="PROTEIN ECSC"/>
    <property type="match status" value="1"/>
</dbReference>
<sequence length="246" mass="28456">MAPYEQQVLNELQRWQQQMQKPPTTFDRLAKGLQRRMNRFIPQKVRTVITTVIKQMTRVVLFGADKLTRQPTVGTSLQEREAVVKTRIEFYKTTGAAEGGITGAGGILLGLADFPLLLTLKVKLLFEIAALYGFSGNDYRERLYIMHIFQLAFSSPDHRLEVFRRMQQWDTYSRSLPDDIHQFDWQTFQEEYRDYIDLAKMAQLIPGIGAAVGLVVNYRLLDKLGVTAMNAYRMRIVQRSDAPLYR</sequence>
<dbReference type="InterPro" id="IPR024787">
    <property type="entry name" value="EcsC"/>
</dbReference>
<dbReference type="OrthoDB" id="1705901at2"/>
<reference evidence="1 2" key="1">
    <citation type="submission" date="2016-10" db="EMBL/GenBank/DDBJ databases">
        <title>Arsenicibacter rosenii gen. nov., sp. nov., an efficient arsenic-methylating bacterium isolated from an arsenic-contaminated paddy soil.</title>
        <authorList>
            <person name="Huang K."/>
        </authorList>
    </citation>
    <scope>NUCLEOTIDE SEQUENCE [LARGE SCALE GENOMIC DNA]</scope>
    <source>
        <strain evidence="1 2">SM-1</strain>
    </source>
</reference>
<comment type="caution">
    <text evidence="1">The sequence shown here is derived from an EMBL/GenBank/DDBJ whole genome shotgun (WGS) entry which is preliminary data.</text>
</comment>
<dbReference type="Pfam" id="PF12787">
    <property type="entry name" value="EcsC"/>
    <property type="match status" value="1"/>
</dbReference>
<dbReference type="RefSeq" id="WP_071503179.1">
    <property type="nucleotide sequence ID" value="NZ_MORL01000004.1"/>
</dbReference>
<organism evidence="1 2">
    <name type="scientific">Arsenicibacter rosenii</name>
    <dbReference type="NCBI Taxonomy" id="1750698"/>
    <lineage>
        <taxon>Bacteria</taxon>
        <taxon>Pseudomonadati</taxon>
        <taxon>Bacteroidota</taxon>
        <taxon>Cytophagia</taxon>
        <taxon>Cytophagales</taxon>
        <taxon>Spirosomataceae</taxon>
        <taxon>Arsenicibacter</taxon>
    </lineage>
</organism>
<evidence type="ECO:0000313" key="1">
    <source>
        <dbReference type="EMBL" id="OIN59497.1"/>
    </source>
</evidence>
<accession>A0A1S2VL55</accession>
<dbReference type="PANTHER" id="PTHR41260">
    <property type="entry name" value="PROTEIN ECSC"/>
    <property type="match status" value="1"/>
</dbReference>
<name>A0A1S2VL55_9BACT</name>
<dbReference type="Proteomes" id="UP000181790">
    <property type="component" value="Unassembled WGS sequence"/>
</dbReference>
<proteinExistence type="predicted"/>
<protein>
    <submittedName>
        <fullName evidence="1">ABC transporter-associated protein EcsC</fullName>
    </submittedName>
</protein>
<dbReference type="EMBL" id="MORL01000004">
    <property type="protein sequence ID" value="OIN59497.1"/>
    <property type="molecule type" value="Genomic_DNA"/>
</dbReference>
<evidence type="ECO:0000313" key="2">
    <source>
        <dbReference type="Proteomes" id="UP000181790"/>
    </source>
</evidence>
<gene>
    <name evidence="1" type="ORF">BLX24_11065</name>
</gene>
<keyword evidence="2" id="KW-1185">Reference proteome</keyword>